<dbReference type="InterPro" id="IPR036188">
    <property type="entry name" value="FAD/NAD-bd_sf"/>
</dbReference>
<keyword evidence="3" id="KW-0285">Flavoprotein</keyword>
<dbReference type="AlphaFoldDB" id="A0A662YKZ3"/>
<protein>
    <submittedName>
        <fullName evidence="6">Protein MTO1-like, mitochondrial</fullName>
    </submittedName>
</protein>
<evidence type="ECO:0000256" key="2">
    <source>
        <dbReference type="ARBA" id="ARBA00007653"/>
    </source>
</evidence>
<dbReference type="PROSITE" id="PS01280">
    <property type="entry name" value="GIDA_1"/>
    <property type="match status" value="1"/>
</dbReference>
<evidence type="ECO:0000313" key="6">
    <source>
        <dbReference type="EMBL" id="RXM96673.1"/>
    </source>
</evidence>
<name>A0A662YKZ3_ACIRT</name>
<gene>
    <name evidence="6" type="ORF">EOD39_15394</name>
</gene>
<dbReference type="SUPFAM" id="SSF51905">
    <property type="entry name" value="FAD/NAD(P)-binding domain"/>
    <property type="match status" value="1"/>
</dbReference>
<evidence type="ECO:0000259" key="5">
    <source>
        <dbReference type="Pfam" id="PF01134"/>
    </source>
</evidence>
<dbReference type="InterPro" id="IPR002218">
    <property type="entry name" value="MnmG-rel"/>
</dbReference>
<dbReference type="GO" id="GO:0030488">
    <property type="term" value="P:tRNA methylation"/>
    <property type="evidence" value="ECO:0007669"/>
    <property type="project" value="TreeGrafter"/>
</dbReference>
<proteinExistence type="inferred from homology"/>
<organism evidence="6 7">
    <name type="scientific">Acipenser ruthenus</name>
    <name type="common">Sterlet sturgeon</name>
    <dbReference type="NCBI Taxonomy" id="7906"/>
    <lineage>
        <taxon>Eukaryota</taxon>
        <taxon>Metazoa</taxon>
        <taxon>Chordata</taxon>
        <taxon>Craniata</taxon>
        <taxon>Vertebrata</taxon>
        <taxon>Euteleostomi</taxon>
        <taxon>Actinopterygii</taxon>
        <taxon>Chondrostei</taxon>
        <taxon>Acipenseriformes</taxon>
        <taxon>Acipenseridae</taxon>
        <taxon>Acipenser</taxon>
    </lineage>
</organism>
<dbReference type="PANTHER" id="PTHR11806">
    <property type="entry name" value="GLUCOSE INHIBITED DIVISION PROTEIN A"/>
    <property type="match status" value="1"/>
</dbReference>
<dbReference type="GO" id="GO:0050660">
    <property type="term" value="F:flavin adenine dinucleotide binding"/>
    <property type="evidence" value="ECO:0007669"/>
    <property type="project" value="InterPro"/>
</dbReference>
<feature type="domain" description="MnmG N-terminal" evidence="5">
    <location>
        <begin position="14"/>
        <end position="361"/>
    </location>
</feature>
<comment type="caution">
    <text evidence="6">The sequence shown here is derived from an EMBL/GenBank/DDBJ whole genome shotgun (WGS) entry which is preliminary data.</text>
</comment>
<keyword evidence="7" id="KW-1185">Reference proteome</keyword>
<dbReference type="Gene3D" id="3.50.50.60">
    <property type="entry name" value="FAD/NAD(P)-binding domain"/>
    <property type="match status" value="2"/>
</dbReference>
<comment type="cofactor">
    <cofactor evidence="1">
        <name>FAD</name>
        <dbReference type="ChEBI" id="CHEBI:57692"/>
    </cofactor>
</comment>
<evidence type="ECO:0000256" key="1">
    <source>
        <dbReference type="ARBA" id="ARBA00001974"/>
    </source>
</evidence>
<dbReference type="InterPro" id="IPR040131">
    <property type="entry name" value="MnmG_N"/>
</dbReference>
<dbReference type="GO" id="GO:0005829">
    <property type="term" value="C:cytosol"/>
    <property type="evidence" value="ECO:0007669"/>
    <property type="project" value="TreeGrafter"/>
</dbReference>
<dbReference type="InterPro" id="IPR020595">
    <property type="entry name" value="MnmG-rel_CS"/>
</dbReference>
<dbReference type="PANTHER" id="PTHR11806:SF0">
    <property type="entry name" value="PROTEIN MTO1 HOMOLOG, MITOCHONDRIAL"/>
    <property type="match status" value="1"/>
</dbReference>
<keyword evidence="4" id="KW-0274">FAD</keyword>
<dbReference type="GO" id="GO:0002098">
    <property type="term" value="P:tRNA wobble uridine modification"/>
    <property type="evidence" value="ECO:0007669"/>
    <property type="project" value="TreeGrafter"/>
</dbReference>
<dbReference type="Pfam" id="PF01134">
    <property type="entry name" value="GIDA"/>
    <property type="match status" value="1"/>
</dbReference>
<evidence type="ECO:0000313" key="7">
    <source>
        <dbReference type="Proteomes" id="UP000289886"/>
    </source>
</evidence>
<dbReference type="Proteomes" id="UP000289886">
    <property type="component" value="Unassembled WGS sequence"/>
</dbReference>
<reference evidence="6 7" key="1">
    <citation type="submission" date="2019-01" db="EMBL/GenBank/DDBJ databases">
        <title>Draft Genome and Complete Hox-Cluster Characterization of the Sterlet Sturgeon (Acipenser ruthenus).</title>
        <authorList>
            <person name="Wei Q."/>
        </authorList>
    </citation>
    <scope>NUCLEOTIDE SEQUENCE [LARGE SCALE GENOMIC DNA]</scope>
    <source>
        <strain evidence="6">WHYD16114868_AA</strain>
        <tissue evidence="6">Blood</tissue>
    </source>
</reference>
<dbReference type="EMBL" id="SCEB01001506">
    <property type="protein sequence ID" value="RXM96673.1"/>
    <property type="molecule type" value="Genomic_DNA"/>
</dbReference>
<comment type="similarity">
    <text evidence="2">Belongs to the MnmG family.</text>
</comment>
<evidence type="ECO:0000256" key="4">
    <source>
        <dbReference type="ARBA" id="ARBA00022827"/>
    </source>
</evidence>
<evidence type="ECO:0000256" key="3">
    <source>
        <dbReference type="ARBA" id="ARBA00022630"/>
    </source>
</evidence>
<accession>A0A662YKZ3</accession>
<sequence length="427" mass="46951">MQFSAIPVLSLPPGALSCNPSFGGVGKGHLLRELDALDGLAARLSDRAGVHFKVLNRSKGPAVWGLRAQVDRDQYRQYMQSEILSTPGLTVQEGSVEDLIVQEPDPAKPGIARVRGVRLGDSGTVHCKALILTTGTFLSGSLGWGTVSTPGGRLGEPPSLGLSRSLSDLGFRKGRLKTGTPPRIRRESVEFSRMERHEGDPKPVPFSFLNQRVSIKPEDQLPCFLTHTGPGVERIIRETLHLNQHVLETSKGPRYCPSIESKVLRFPGRAHQVWLEPEGLNSDLIYPQGLSMTLPAELQRDLIREIPGLERAEIHAPGYGVQYDFLDPRQLHPSLETHRVQGLFLAGQINGTTGYEEAAAQVSEPPAGGEVELQGFRTECYLGVLIDDLTSLGVTEPYRMFTSRAEFRTTLRPDNADLRLTEKVFET</sequence>